<dbReference type="PROSITE" id="PS51168">
    <property type="entry name" value="CHORISMATE_MUT_2"/>
    <property type="match status" value="1"/>
</dbReference>
<dbReference type="RefSeq" id="WP_209345507.1">
    <property type="nucleotide sequence ID" value="NZ_JAGIQL010000241.1"/>
</dbReference>
<dbReference type="InterPro" id="IPR036263">
    <property type="entry name" value="Chorismate_II_sf"/>
</dbReference>
<dbReference type="Pfam" id="PF01817">
    <property type="entry name" value="CM_2"/>
    <property type="match status" value="1"/>
</dbReference>
<evidence type="ECO:0000256" key="1">
    <source>
        <dbReference type="ARBA" id="ARBA00004817"/>
    </source>
</evidence>
<dbReference type="InterPro" id="IPR036979">
    <property type="entry name" value="CM_dom_sf"/>
</dbReference>
<dbReference type="Proteomes" id="UP000670475">
    <property type="component" value="Unassembled WGS sequence"/>
</dbReference>
<dbReference type="PANTHER" id="PTHR38041">
    <property type="entry name" value="CHORISMATE MUTASE"/>
    <property type="match status" value="1"/>
</dbReference>
<keyword evidence="3" id="KW-0732">Signal</keyword>
<dbReference type="Gene3D" id="1.20.59.10">
    <property type="entry name" value="Chorismate mutase"/>
    <property type="match status" value="1"/>
</dbReference>
<accession>A0A940RY23</accession>
<comment type="caution">
    <text evidence="6">The sequence shown here is derived from an EMBL/GenBank/DDBJ whole genome shotgun (WGS) entry which is preliminary data.</text>
</comment>
<sequence length="174" mass="18232">MPPSGAAAPAAAGALGPLGPLTALAIRRLRLGDQVAAAKRGTGAPVDDPERERQELAKVRRQAAGLGLDPASTARFFEDQIAASKVVQRGLLARWEADPATAPSERPSLDAIRTELDAVTRDILRELVATERVRQPSAGCAAELTEADVSGSIGDGLDALHREALRTALRSVCR</sequence>
<evidence type="ECO:0000313" key="7">
    <source>
        <dbReference type="Proteomes" id="UP000670475"/>
    </source>
</evidence>
<dbReference type="InterPro" id="IPR002701">
    <property type="entry name" value="CM_II_prokaryot"/>
</dbReference>
<protein>
    <recommendedName>
        <fullName evidence="2">chorismate mutase</fullName>
        <ecNumber evidence="2">5.4.99.5</ecNumber>
    </recommendedName>
</protein>
<reference evidence="6" key="1">
    <citation type="submission" date="2021-03" db="EMBL/GenBank/DDBJ databases">
        <title>Whole genome sequence of Streptomyces bomunensis MMS17-BM035.</title>
        <authorList>
            <person name="Lee J.H."/>
        </authorList>
    </citation>
    <scope>NUCLEOTIDE SEQUENCE</scope>
    <source>
        <strain evidence="6">MMS17-BM035</strain>
    </source>
</reference>
<evidence type="ECO:0000313" key="6">
    <source>
        <dbReference type="EMBL" id="MBP0461842.1"/>
    </source>
</evidence>
<dbReference type="SUPFAM" id="SSF48600">
    <property type="entry name" value="Chorismate mutase II"/>
    <property type="match status" value="1"/>
</dbReference>
<evidence type="ECO:0000259" key="5">
    <source>
        <dbReference type="PROSITE" id="PS51168"/>
    </source>
</evidence>
<dbReference type="GO" id="GO:0004106">
    <property type="term" value="F:chorismate mutase activity"/>
    <property type="evidence" value="ECO:0007669"/>
    <property type="project" value="UniProtKB-EC"/>
</dbReference>
<feature type="domain" description="Chorismate mutase" evidence="5">
    <location>
        <begin position="1"/>
        <end position="92"/>
    </location>
</feature>
<dbReference type="NCBIfam" id="TIGR01806">
    <property type="entry name" value="CM_mono2"/>
    <property type="match status" value="1"/>
</dbReference>
<dbReference type="InterPro" id="IPR051331">
    <property type="entry name" value="Chorismate_mutase-related"/>
</dbReference>
<dbReference type="GO" id="GO:0046417">
    <property type="term" value="P:chorismate metabolic process"/>
    <property type="evidence" value="ECO:0007669"/>
    <property type="project" value="InterPro"/>
</dbReference>
<name>A0A940RY23_9ACTN</name>
<comment type="pathway">
    <text evidence="1">Metabolic intermediate biosynthesis; prephenate biosynthesis; prephenate from chorismate: step 1/1.</text>
</comment>
<organism evidence="6 7">
    <name type="scientific">Streptomyces montanisoli</name>
    <dbReference type="NCBI Taxonomy" id="2798581"/>
    <lineage>
        <taxon>Bacteria</taxon>
        <taxon>Bacillati</taxon>
        <taxon>Actinomycetota</taxon>
        <taxon>Actinomycetes</taxon>
        <taxon>Kitasatosporales</taxon>
        <taxon>Streptomycetaceae</taxon>
        <taxon>Streptomyces</taxon>
    </lineage>
</organism>
<proteinExistence type="predicted"/>
<evidence type="ECO:0000256" key="3">
    <source>
        <dbReference type="ARBA" id="ARBA00022729"/>
    </source>
</evidence>
<gene>
    <name evidence="6" type="primary">aroQ</name>
    <name evidence="6" type="ORF">JFN87_30950</name>
</gene>
<dbReference type="AlphaFoldDB" id="A0A940RY23"/>
<keyword evidence="4 6" id="KW-0413">Isomerase</keyword>
<evidence type="ECO:0000256" key="4">
    <source>
        <dbReference type="ARBA" id="ARBA00023235"/>
    </source>
</evidence>
<dbReference type="EMBL" id="JAGIQL010000241">
    <property type="protein sequence ID" value="MBP0461842.1"/>
    <property type="molecule type" value="Genomic_DNA"/>
</dbReference>
<dbReference type="InterPro" id="IPR008240">
    <property type="entry name" value="Chorismate_mutase_periplasmic"/>
</dbReference>
<evidence type="ECO:0000256" key="2">
    <source>
        <dbReference type="ARBA" id="ARBA00012404"/>
    </source>
</evidence>
<dbReference type="EC" id="5.4.99.5" evidence="2"/>
<dbReference type="GO" id="GO:0009697">
    <property type="term" value="P:salicylic acid biosynthetic process"/>
    <property type="evidence" value="ECO:0007669"/>
    <property type="project" value="TreeGrafter"/>
</dbReference>
<dbReference type="SMART" id="SM00830">
    <property type="entry name" value="CM_2"/>
    <property type="match status" value="1"/>
</dbReference>
<keyword evidence="7" id="KW-1185">Reference proteome</keyword>
<dbReference type="PANTHER" id="PTHR38041:SF2">
    <property type="entry name" value="SECRETED CHORISMATE MUTASE"/>
    <property type="match status" value="1"/>
</dbReference>